<evidence type="ECO:0000256" key="3">
    <source>
        <dbReference type="ARBA" id="ARBA00023163"/>
    </source>
</evidence>
<proteinExistence type="predicted"/>
<dbReference type="PROSITE" id="PS50949">
    <property type="entry name" value="HTH_GNTR"/>
    <property type="match status" value="1"/>
</dbReference>
<dbReference type="InterPro" id="IPR011711">
    <property type="entry name" value="GntR_C"/>
</dbReference>
<evidence type="ECO:0000259" key="4">
    <source>
        <dbReference type="PROSITE" id="PS50949"/>
    </source>
</evidence>
<sequence length="202" mass="21216">MSLREEALEEIRTAISVGDLGEDRIFSAAGLAKTLGMSLSPVREAMMSLVADGTVEAVPNRGYRLTPVTPEDLEEILTLRRLLAGPAVVALCEARDPRAVEVLRGAAAAAVAAAEAGERKSFFAADRMFHALLLEHGLGARAAAIGLHLRDQSRTVDAAEAPGSPADAESAAQLVELVELVGEGRSAEARALVEENLGYFEG</sequence>
<dbReference type="Gene3D" id="1.10.10.10">
    <property type="entry name" value="Winged helix-like DNA-binding domain superfamily/Winged helix DNA-binding domain"/>
    <property type="match status" value="1"/>
</dbReference>
<dbReference type="Proteomes" id="UP000784435">
    <property type="component" value="Unassembled WGS sequence"/>
</dbReference>
<name>A0A921SP04_9MICO</name>
<dbReference type="SMART" id="SM00895">
    <property type="entry name" value="FCD"/>
    <property type="match status" value="1"/>
</dbReference>
<reference evidence="5" key="2">
    <citation type="submission" date="2021-09" db="EMBL/GenBank/DDBJ databases">
        <authorList>
            <person name="Gilroy R."/>
        </authorList>
    </citation>
    <scope>NUCLEOTIDE SEQUENCE</scope>
    <source>
        <strain evidence="5">ChiGjej5B5-7349</strain>
    </source>
</reference>
<dbReference type="SUPFAM" id="SSF46785">
    <property type="entry name" value="Winged helix' DNA-binding domain"/>
    <property type="match status" value="1"/>
</dbReference>
<evidence type="ECO:0000256" key="2">
    <source>
        <dbReference type="ARBA" id="ARBA00023125"/>
    </source>
</evidence>
<dbReference type="InterPro" id="IPR036388">
    <property type="entry name" value="WH-like_DNA-bd_sf"/>
</dbReference>
<dbReference type="EMBL" id="DYUK01000246">
    <property type="protein sequence ID" value="HJG80995.1"/>
    <property type="molecule type" value="Genomic_DNA"/>
</dbReference>
<dbReference type="SUPFAM" id="SSF48008">
    <property type="entry name" value="GntR ligand-binding domain-like"/>
    <property type="match status" value="1"/>
</dbReference>
<dbReference type="SMART" id="SM00345">
    <property type="entry name" value="HTH_GNTR"/>
    <property type="match status" value="1"/>
</dbReference>
<dbReference type="GO" id="GO:0003677">
    <property type="term" value="F:DNA binding"/>
    <property type="evidence" value="ECO:0007669"/>
    <property type="project" value="UniProtKB-KW"/>
</dbReference>
<dbReference type="Pfam" id="PF07729">
    <property type="entry name" value="FCD"/>
    <property type="match status" value="1"/>
</dbReference>
<evidence type="ECO:0000256" key="1">
    <source>
        <dbReference type="ARBA" id="ARBA00023015"/>
    </source>
</evidence>
<accession>A0A921SP04</accession>
<evidence type="ECO:0000313" key="5">
    <source>
        <dbReference type="EMBL" id="HJG80995.1"/>
    </source>
</evidence>
<dbReference type="Gene3D" id="1.20.120.530">
    <property type="entry name" value="GntR ligand-binding domain-like"/>
    <property type="match status" value="1"/>
</dbReference>
<keyword evidence="2" id="KW-0238">DNA-binding</keyword>
<comment type="caution">
    <text evidence="5">The sequence shown here is derived from an EMBL/GenBank/DDBJ whole genome shotgun (WGS) entry which is preliminary data.</text>
</comment>
<reference evidence="5" key="1">
    <citation type="journal article" date="2021" name="PeerJ">
        <title>Extensive microbial diversity within the chicken gut microbiome revealed by metagenomics and culture.</title>
        <authorList>
            <person name="Gilroy R."/>
            <person name="Ravi A."/>
            <person name="Getino M."/>
            <person name="Pursley I."/>
            <person name="Horton D.L."/>
            <person name="Alikhan N.F."/>
            <person name="Baker D."/>
            <person name="Gharbi K."/>
            <person name="Hall N."/>
            <person name="Watson M."/>
            <person name="Adriaenssens E.M."/>
            <person name="Foster-Nyarko E."/>
            <person name="Jarju S."/>
            <person name="Secka A."/>
            <person name="Antonio M."/>
            <person name="Oren A."/>
            <person name="Chaudhuri R.R."/>
            <person name="La Ragione R."/>
            <person name="Hildebrand F."/>
            <person name="Pallen M.J."/>
        </authorList>
    </citation>
    <scope>NUCLEOTIDE SEQUENCE</scope>
    <source>
        <strain evidence="5">ChiGjej5B5-7349</strain>
    </source>
</reference>
<feature type="domain" description="HTH gntR-type" evidence="4">
    <location>
        <begin position="1"/>
        <end position="68"/>
    </location>
</feature>
<keyword evidence="1" id="KW-0805">Transcription regulation</keyword>
<dbReference type="InterPro" id="IPR008920">
    <property type="entry name" value="TF_FadR/GntR_C"/>
</dbReference>
<dbReference type="PANTHER" id="PTHR43537:SF45">
    <property type="entry name" value="GNTR FAMILY REGULATORY PROTEIN"/>
    <property type="match status" value="1"/>
</dbReference>
<evidence type="ECO:0000313" key="6">
    <source>
        <dbReference type="Proteomes" id="UP000784435"/>
    </source>
</evidence>
<keyword evidence="3" id="KW-0804">Transcription</keyword>
<dbReference type="InterPro" id="IPR036390">
    <property type="entry name" value="WH_DNA-bd_sf"/>
</dbReference>
<dbReference type="PANTHER" id="PTHR43537">
    <property type="entry name" value="TRANSCRIPTIONAL REGULATOR, GNTR FAMILY"/>
    <property type="match status" value="1"/>
</dbReference>
<dbReference type="Pfam" id="PF00392">
    <property type="entry name" value="GntR"/>
    <property type="match status" value="1"/>
</dbReference>
<protein>
    <submittedName>
        <fullName evidence="5">GntR family transcriptional regulator</fullName>
    </submittedName>
</protein>
<dbReference type="InterPro" id="IPR000524">
    <property type="entry name" value="Tscrpt_reg_HTH_GntR"/>
</dbReference>
<gene>
    <name evidence="5" type="ORF">K8V08_11345</name>
</gene>
<organism evidence="5 6">
    <name type="scientific">Brevibacterium senegalense</name>
    <dbReference type="NCBI Taxonomy" id="1033736"/>
    <lineage>
        <taxon>Bacteria</taxon>
        <taxon>Bacillati</taxon>
        <taxon>Actinomycetota</taxon>
        <taxon>Actinomycetes</taxon>
        <taxon>Micrococcales</taxon>
        <taxon>Brevibacteriaceae</taxon>
        <taxon>Brevibacterium</taxon>
    </lineage>
</organism>
<dbReference type="AlphaFoldDB" id="A0A921SP04"/>
<dbReference type="GO" id="GO:0003700">
    <property type="term" value="F:DNA-binding transcription factor activity"/>
    <property type="evidence" value="ECO:0007669"/>
    <property type="project" value="InterPro"/>
</dbReference>